<dbReference type="PANTHER" id="PTHR47017:SF1">
    <property type="entry name" value="ACYL-COA"/>
    <property type="match status" value="1"/>
</dbReference>
<dbReference type="EMBL" id="SHAH01000008">
    <property type="protein sequence ID" value="RZO77985.1"/>
    <property type="molecule type" value="Genomic_DNA"/>
</dbReference>
<dbReference type="Gene3D" id="3.40.630.30">
    <property type="match status" value="1"/>
</dbReference>
<protein>
    <submittedName>
        <fullName evidence="1">N-acetyltransferase</fullName>
    </submittedName>
</protein>
<evidence type="ECO:0000313" key="1">
    <source>
        <dbReference type="EMBL" id="RZO77985.1"/>
    </source>
</evidence>
<dbReference type="InterPro" id="IPR016181">
    <property type="entry name" value="Acyl_CoA_acyltransferase"/>
</dbReference>
<gene>
    <name evidence="1" type="ORF">EVA69_01185</name>
</gene>
<proteinExistence type="predicted"/>
<dbReference type="PANTHER" id="PTHR47017">
    <property type="entry name" value="ACYL-COA"/>
    <property type="match status" value="1"/>
</dbReference>
<reference evidence="1 2" key="1">
    <citation type="submission" date="2019-02" db="EMBL/GenBank/DDBJ databases">
        <title>Prokaryotic population dynamics and viral predation in marine succession experiment using metagenomics: the confinement effect.</title>
        <authorList>
            <person name="Haro-Moreno J.M."/>
            <person name="Rodriguez-Valera F."/>
            <person name="Lopez-Perez M."/>
        </authorList>
    </citation>
    <scope>NUCLEOTIDE SEQUENCE [LARGE SCALE GENOMIC DNA]</scope>
    <source>
        <strain evidence="1">MED-G158</strain>
    </source>
</reference>
<dbReference type="GO" id="GO:0016740">
    <property type="term" value="F:transferase activity"/>
    <property type="evidence" value="ECO:0007669"/>
    <property type="project" value="UniProtKB-KW"/>
</dbReference>
<organism evidence="1 2">
    <name type="scientific">OM182 bacterium</name>
    <dbReference type="NCBI Taxonomy" id="2510334"/>
    <lineage>
        <taxon>Bacteria</taxon>
        <taxon>Pseudomonadati</taxon>
        <taxon>Pseudomonadota</taxon>
        <taxon>Gammaproteobacteria</taxon>
        <taxon>OMG group</taxon>
        <taxon>OM182 clade</taxon>
    </lineage>
</organism>
<dbReference type="SUPFAM" id="SSF55729">
    <property type="entry name" value="Acyl-CoA N-acyltransferases (Nat)"/>
    <property type="match status" value="1"/>
</dbReference>
<dbReference type="Pfam" id="PF04339">
    <property type="entry name" value="FemAB_like"/>
    <property type="match status" value="1"/>
</dbReference>
<name>A0A520S667_9GAMM</name>
<dbReference type="AlphaFoldDB" id="A0A520S667"/>
<dbReference type="InterPro" id="IPR007434">
    <property type="entry name" value="FemAB-like"/>
</dbReference>
<dbReference type="Proteomes" id="UP000320404">
    <property type="component" value="Unassembled WGS sequence"/>
</dbReference>
<sequence>MAQNPKTYTVHFLESLTLLGANKWNGLTGIENPFTRYEFLHELERTGCTSKTSGWQPFHVAVYAGSEASVLSDQPIAVMPLYLKTNSWGEYVFDWSWANAYQSHGLDYYPKLVTAAPFTPSQGKRIFVAAGHEQRAVTEVIIKNVQEKAKSMRVSSWHVLFPDPDQHEQLSALGLMPRIATQFHWFNKGYESFDHFLEALNSRKRKSIRKERRNVQEQGFQFKVTEGADISEAQWADFYLFYQSTYLVRGMQGYLKSSFFRGVAESMPEQIFMINAELEGNTIAAALFFKNTDKLFGRYWGCRADYQFLHFETCYYQGQDYAIANGIKSFDSGAQGEHKIPRGFEPIETYSEHWIANEGFAQAIADFLQKERPHIKSFQEEARQLLPFKQAG</sequence>
<keyword evidence="1" id="KW-0808">Transferase</keyword>
<comment type="caution">
    <text evidence="1">The sequence shown here is derived from an EMBL/GenBank/DDBJ whole genome shotgun (WGS) entry which is preliminary data.</text>
</comment>
<accession>A0A520S667</accession>
<evidence type="ECO:0000313" key="2">
    <source>
        <dbReference type="Proteomes" id="UP000320404"/>
    </source>
</evidence>